<accession>A0A7C9ADA7</accession>
<reference evidence="2" key="2">
    <citation type="submission" date="2020-07" db="EMBL/GenBank/DDBJ databases">
        <authorList>
            <person name="Vera ALvarez R."/>
            <person name="Arias-Moreno D.M."/>
            <person name="Jimenez-Jacinto V."/>
            <person name="Jimenez-Bremont J.F."/>
            <person name="Swaminathan K."/>
            <person name="Moose S.P."/>
            <person name="Guerrero-Gonzalez M.L."/>
            <person name="Marino-Ramirez L."/>
            <person name="Landsman D."/>
            <person name="Rodriguez-Kessler M."/>
            <person name="Delgado-Sanchez P."/>
        </authorList>
    </citation>
    <scope>NUCLEOTIDE SEQUENCE</scope>
    <source>
        <tissue evidence="2">Cladode</tissue>
    </source>
</reference>
<proteinExistence type="predicted"/>
<dbReference type="AlphaFoldDB" id="A0A7C9ADA7"/>
<feature type="compositionally biased region" description="Pro residues" evidence="1">
    <location>
        <begin position="70"/>
        <end position="80"/>
    </location>
</feature>
<sequence length="132" mass="14035">MEPFAESTHTVRGPSLEKAMIFDAISSPAFTKITCGVKPTPQLPNASNCSLLELAGRPRFFLSEDVAAPPESPPPPPVPPTEEEIGVGAKPKAMLLPPPSGEYFLGLPLFFFCESMPNPDGDGLNPDESSPE</sequence>
<protein>
    <submittedName>
        <fullName evidence="2">Uncharacterized protein</fullName>
    </submittedName>
</protein>
<feature type="region of interest" description="Disordered" evidence="1">
    <location>
        <begin position="65"/>
        <end position="86"/>
    </location>
</feature>
<dbReference type="EMBL" id="GISG01218744">
    <property type="protein sequence ID" value="MBA4662875.1"/>
    <property type="molecule type" value="Transcribed_RNA"/>
</dbReference>
<evidence type="ECO:0000313" key="2">
    <source>
        <dbReference type="EMBL" id="MBA4662875.1"/>
    </source>
</evidence>
<reference evidence="2" key="1">
    <citation type="journal article" date="2013" name="J. Plant Res.">
        <title>Effect of fungi and light on seed germination of three Opuntia species from semiarid lands of central Mexico.</title>
        <authorList>
            <person name="Delgado-Sanchez P."/>
            <person name="Jimenez-Bremont J.F."/>
            <person name="Guerrero-Gonzalez Mde L."/>
            <person name="Flores J."/>
        </authorList>
    </citation>
    <scope>NUCLEOTIDE SEQUENCE</scope>
    <source>
        <tissue evidence="2">Cladode</tissue>
    </source>
</reference>
<evidence type="ECO:0000256" key="1">
    <source>
        <dbReference type="SAM" id="MobiDB-lite"/>
    </source>
</evidence>
<name>A0A7C9ADA7_OPUST</name>
<organism evidence="2">
    <name type="scientific">Opuntia streptacantha</name>
    <name type="common">Prickly pear cactus</name>
    <name type="synonym">Opuntia cardona</name>
    <dbReference type="NCBI Taxonomy" id="393608"/>
    <lineage>
        <taxon>Eukaryota</taxon>
        <taxon>Viridiplantae</taxon>
        <taxon>Streptophyta</taxon>
        <taxon>Embryophyta</taxon>
        <taxon>Tracheophyta</taxon>
        <taxon>Spermatophyta</taxon>
        <taxon>Magnoliopsida</taxon>
        <taxon>eudicotyledons</taxon>
        <taxon>Gunneridae</taxon>
        <taxon>Pentapetalae</taxon>
        <taxon>Caryophyllales</taxon>
        <taxon>Cactineae</taxon>
        <taxon>Cactaceae</taxon>
        <taxon>Opuntioideae</taxon>
        <taxon>Opuntia</taxon>
    </lineage>
</organism>